<dbReference type="PROSITE" id="PS51819">
    <property type="entry name" value="VOC"/>
    <property type="match status" value="1"/>
</dbReference>
<keyword evidence="6" id="KW-1185">Reference proteome</keyword>
<dbReference type="Proteomes" id="UP000675881">
    <property type="component" value="Chromosome 3"/>
</dbReference>
<dbReference type="GO" id="GO:0009072">
    <property type="term" value="P:aromatic amino acid metabolic process"/>
    <property type="evidence" value="ECO:0007669"/>
    <property type="project" value="InterPro"/>
</dbReference>
<keyword evidence="3" id="KW-0677">Repeat</keyword>
<dbReference type="PANTHER" id="PTHR11959:SF10">
    <property type="entry name" value="4-HYDROXYPHENYLPYRUVATE DIOXYGENASE-LIKE PROTEIN"/>
    <property type="match status" value="1"/>
</dbReference>
<dbReference type="AlphaFoldDB" id="A0A7R8H7A2"/>
<evidence type="ECO:0000313" key="6">
    <source>
        <dbReference type="Proteomes" id="UP000675881"/>
    </source>
</evidence>
<dbReference type="EMBL" id="HG994582">
    <property type="protein sequence ID" value="CAF2898220.1"/>
    <property type="molecule type" value="Genomic_DNA"/>
</dbReference>
<proteinExistence type="inferred from homology"/>
<comment type="similarity">
    <text evidence="2">Belongs to the 4HPPD family.</text>
</comment>
<dbReference type="InterPro" id="IPR005956">
    <property type="entry name" value="4OHPhenylPyrv_dOase"/>
</dbReference>
<keyword evidence="4" id="KW-0408">Iron</keyword>
<protein>
    <submittedName>
        <fullName evidence="5">(salmon louse) hypothetical protein</fullName>
    </submittedName>
</protein>
<accession>A0A7R8H7A2</accession>
<reference evidence="5" key="1">
    <citation type="submission" date="2021-02" db="EMBL/GenBank/DDBJ databases">
        <authorList>
            <person name="Bekaert M."/>
        </authorList>
    </citation>
    <scope>NUCLEOTIDE SEQUENCE</scope>
    <source>
        <strain evidence="5">IoA-00</strain>
    </source>
</reference>
<dbReference type="Gene3D" id="3.10.180.10">
    <property type="entry name" value="2,3-Dihydroxybiphenyl 1,2-Dioxygenase, domain 1"/>
    <property type="match status" value="2"/>
</dbReference>
<evidence type="ECO:0000313" key="5">
    <source>
        <dbReference type="EMBL" id="CAF2898220.1"/>
    </source>
</evidence>
<dbReference type="GO" id="GO:0003868">
    <property type="term" value="F:4-hydroxyphenylpyruvate dioxygenase activity"/>
    <property type="evidence" value="ECO:0007669"/>
    <property type="project" value="InterPro"/>
</dbReference>
<dbReference type="InterPro" id="IPR037523">
    <property type="entry name" value="VOC_core"/>
</dbReference>
<organism evidence="5 6">
    <name type="scientific">Lepeophtheirus salmonis</name>
    <name type="common">Salmon louse</name>
    <name type="synonym">Caligus salmonis</name>
    <dbReference type="NCBI Taxonomy" id="72036"/>
    <lineage>
        <taxon>Eukaryota</taxon>
        <taxon>Metazoa</taxon>
        <taxon>Ecdysozoa</taxon>
        <taxon>Arthropoda</taxon>
        <taxon>Crustacea</taxon>
        <taxon>Multicrustacea</taxon>
        <taxon>Hexanauplia</taxon>
        <taxon>Copepoda</taxon>
        <taxon>Siphonostomatoida</taxon>
        <taxon>Caligidae</taxon>
        <taxon>Lepeophtheirus</taxon>
    </lineage>
</organism>
<dbReference type="SUPFAM" id="SSF54593">
    <property type="entry name" value="Glyoxalase/Bleomycin resistance protein/Dihydroxybiphenyl dioxygenase"/>
    <property type="match status" value="1"/>
</dbReference>
<dbReference type="OrthoDB" id="414569at2759"/>
<evidence type="ECO:0000256" key="2">
    <source>
        <dbReference type="ARBA" id="ARBA00005877"/>
    </source>
</evidence>
<dbReference type="InterPro" id="IPR029068">
    <property type="entry name" value="Glyas_Bleomycin-R_OHBP_Dase"/>
</dbReference>
<evidence type="ECO:0000256" key="3">
    <source>
        <dbReference type="ARBA" id="ARBA00022737"/>
    </source>
</evidence>
<sequence>MWCINHLEWCVTDIECTERLLESHFGYRVIAERVNELVVQRLLALGDTRLLLTQRRAGPSETISLLMYCLVENKDAKIPLRVIPLCFAAAIHTAVILYSMWILVDSSQDVFKYVIIKAPCENVIHVIMEQRFRDSLPGFHPIKKERMESIHSVDNEAVVDPYIDHVTYVVPKGESLKVIDWYTKYLGMKRFFVQPNELESKGVEINDHVGLRLMVGEWLTSWSCREVGVRDPNTKSSSVMLVLAEPLEENSNSHVQKFLNNNDGPGIQHVGLAVRSKISNVVSKMIKNGCNFQKPPPTYYQLPSKIIEIKQSGEDLDTFSKLGLLIDSEADIEKETSQNSNEKNFDKFLIQIFTKPLFKEDTFFIEVLQRKGARGFGSGNIAALAESIILYNKEIEETQIS</sequence>
<gene>
    <name evidence="5" type="ORF">LSAA_7925</name>
</gene>
<comment type="cofactor">
    <cofactor evidence="1">
        <name>Fe cation</name>
        <dbReference type="ChEBI" id="CHEBI:24875"/>
    </cofactor>
</comment>
<evidence type="ECO:0000256" key="4">
    <source>
        <dbReference type="ARBA" id="ARBA00023004"/>
    </source>
</evidence>
<name>A0A7R8H7A2_LEPSM</name>
<dbReference type="PANTHER" id="PTHR11959">
    <property type="entry name" value="4-HYDROXYPHENYLPYRUVATE DIOXYGENASE"/>
    <property type="match status" value="1"/>
</dbReference>
<evidence type="ECO:0000256" key="1">
    <source>
        <dbReference type="ARBA" id="ARBA00001962"/>
    </source>
</evidence>